<dbReference type="RefSeq" id="WP_247198640.1">
    <property type="nucleotide sequence ID" value="NZ_JALKCG010000001.1"/>
</dbReference>
<reference evidence="2 3" key="1">
    <citation type="submission" date="2022-04" db="EMBL/GenBank/DDBJ databases">
        <authorList>
            <person name="Grouzdev D.S."/>
            <person name="Pantiukh K.S."/>
            <person name="Krutkina M.S."/>
        </authorList>
    </citation>
    <scope>NUCLEOTIDE SEQUENCE [LARGE SCALE GENOMIC DNA]</scope>
    <source>
        <strain evidence="2 3">Jip08</strain>
    </source>
</reference>
<organism evidence="2 3">
    <name type="scientific">Ancylobacter koreensis</name>
    <dbReference type="NCBI Taxonomy" id="266121"/>
    <lineage>
        <taxon>Bacteria</taxon>
        <taxon>Pseudomonadati</taxon>
        <taxon>Pseudomonadota</taxon>
        <taxon>Alphaproteobacteria</taxon>
        <taxon>Hyphomicrobiales</taxon>
        <taxon>Xanthobacteraceae</taxon>
        <taxon>Ancylobacter</taxon>
    </lineage>
</organism>
<reference evidence="3" key="2">
    <citation type="submission" date="2023-07" db="EMBL/GenBank/DDBJ databases">
        <title>Ancylobacter moscoviensis sp. nov., facultatively methylotrophic bacteria from activated sludge and the reclassification of Starkeya novella (Starkey 1934) Kelly et al. 2000 as Ancylobacter novellus comb. nov., Starkeya koreensis Im et al. 2006 as Ancylobacter koreensis comb.nov., Angulomicrobium tetraedrale Vasil'eva et al. 1986 as Ancylobacter tetraedralis comb. nov., Angulomicrobium amanitiforme Fritz et al. 2004 as Ancylobacter amanitiformis comb. nov. and Methylorhabdus multivorans Doronina et al. 1996 as Ancylobacter multivorans comb. nov. and emended description of the genus Ancylobacter.</title>
        <authorList>
            <person name="Doronina N."/>
            <person name="Chemodurova A."/>
            <person name="Grouzdev D."/>
            <person name="Koziaeva V."/>
            <person name="Shi W."/>
            <person name="Wu L."/>
            <person name="Kaparullina E."/>
        </authorList>
    </citation>
    <scope>NUCLEOTIDE SEQUENCE [LARGE SCALE GENOMIC DNA]</scope>
    <source>
        <strain evidence="3">Jip08</strain>
    </source>
</reference>
<keyword evidence="1" id="KW-0732">Signal</keyword>
<feature type="chain" id="PRO_5045839830" evidence="1">
    <location>
        <begin position="22"/>
        <end position="115"/>
    </location>
</feature>
<dbReference type="EMBL" id="JALKCG010000001">
    <property type="protein sequence ID" value="MCK0206982.1"/>
    <property type="molecule type" value="Genomic_DNA"/>
</dbReference>
<dbReference type="PROSITE" id="PS51257">
    <property type="entry name" value="PROKAR_LIPOPROTEIN"/>
    <property type="match status" value="1"/>
</dbReference>
<evidence type="ECO:0000313" key="3">
    <source>
        <dbReference type="Proteomes" id="UP001202867"/>
    </source>
</evidence>
<feature type="signal peptide" evidence="1">
    <location>
        <begin position="1"/>
        <end position="21"/>
    </location>
</feature>
<sequence length="115" mass="11353">MKLLTPLAAALLLAAPAAASAASCAAMLEPTQAALDTYIEAVAAKGATADESTGALLDHDPSPAGLARSEAAIGDGTVPMRAQKALDEARAAQAAGEEAKCLAEVAKARSLIGLK</sequence>
<evidence type="ECO:0000256" key="1">
    <source>
        <dbReference type="SAM" id="SignalP"/>
    </source>
</evidence>
<gene>
    <name evidence="2" type="ORF">MWN33_02935</name>
</gene>
<proteinExistence type="predicted"/>
<dbReference type="Proteomes" id="UP001202867">
    <property type="component" value="Unassembled WGS sequence"/>
</dbReference>
<keyword evidence="3" id="KW-1185">Reference proteome</keyword>
<accession>A0ABT0DI75</accession>
<name>A0ABT0DI75_9HYPH</name>
<protein>
    <submittedName>
        <fullName evidence="2">Uncharacterized protein</fullName>
    </submittedName>
</protein>
<evidence type="ECO:0000313" key="2">
    <source>
        <dbReference type="EMBL" id="MCK0206982.1"/>
    </source>
</evidence>
<comment type="caution">
    <text evidence="2">The sequence shown here is derived from an EMBL/GenBank/DDBJ whole genome shotgun (WGS) entry which is preliminary data.</text>
</comment>